<sequence>KELTSWPNWYFGLESFAWPSSAKTHDSGDSGLPGVLDCPNGVYNSEKYFECEHGNQTRGMLVPIEHFTRIVDVWEIVRKLVTQKIINEQMSNKLGQVSTGFAAICQCTQELQASFVENLLKIQDENEFWKQKMLLEISELSSILEKAKGDIREYYQTNQQLQQQVLNVHTENQTLRAKVLQTEQMLEHLSQFQFAQPNTLVSAIPTIP</sequence>
<proteinExistence type="predicted"/>
<gene>
    <name evidence="2" type="ORF">RFI_14628</name>
</gene>
<name>X6N8F7_RETFI</name>
<accession>X6N8F7</accession>
<evidence type="ECO:0000313" key="3">
    <source>
        <dbReference type="Proteomes" id="UP000023152"/>
    </source>
</evidence>
<feature type="non-terminal residue" evidence="2">
    <location>
        <position position="1"/>
    </location>
</feature>
<dbReference type="Proteomes" id="UP000023152">
    <property type="component" value="Unassembled WGS sequence"/>
</dbReference>
<feature type="non-terminal residue" evidence="2">
    <location>
        <position position="208"/>
    </location>
</feature>
<dbReference type="EMBL" id="ASPP01010634">
    <property type="protein sequence ID" value="ETO22565.1"/>
    <property type="molecule type" value="Genomic_DNA"/>
</dbReference>
<protein>
    <submittedName>
        <fullName evidence="2">Uncharacterized protein</fullName>
    </submittedName>
</protein>
<organism evidence="2 3">
    <name type="scientific">Reticulomyxa filosa</name>
    <dbReference type="NCBI Taxonomy" id="46433"/>
    <lineage>
        <taxon>Eukaryota</taxon>
        <taxon>Sar</taxon>
        <taxon>Rhizaria</taxon>
        <taxon>Retaria</taxon>
        <taxon>Foraminifera</taxon>
        <taxon>Monothalamids</taxon>
        <taxon>Reticulomyxidae</taxon>
        <taxon>Reticulomyxa</taxon>
    </lineage>
</organism>
<keyword evidence="1" id="KW-0175">Coiled coil</keyword>
<dbReference type="AlphaFoldDB" id="X6N8F7"/>
<reference evidence="2 3" key="1">
    <citation type="journal article" date="2013" name="Curr. Biol.">
        <title>The Genome of the Foraminiferan Reticulomyxa filosa.</title>
        <authorList>
            <person name="Glockner G."/>
            <person name="Hulsmann N."/>
            <person name="Schleicher M."/>
            <person name="Noegel A.A."/>
            <person name="Eichinger L."/>
            <person name="Gallinger C."/>
            <person name="Pawlowski J."/>
            <person name="Sierra R."/>
            <person name="Euteneuer U."/>
            <person name="Pillet L."/>
            <person name="Moustafa A."/>
            <person name="Platzer M."/>
            <person name="Groth M."/>
            <person name="Szafranski K."/>
            <person name="Schliwa M."/>
        </authorList>
    </citation>
    <scope>NUCLEOTIDE SEQUENCE [LARGE SCALE GENOMIC DNA]</scope>
</reference>
<comment type="caution">
    <text evidence="2">The sequence shown here is derived from an EMBL/GenBank/DDBJ whole genome shotgun (WGS) entry which is preliminary data.</text>
</comment>
<feature type="coiled-coil region" evidence="1">
    <location>
        <begin position="144"/>
        <end position="178"/>
    </location>
</feature>
<evidence type="ECO:0000256" key="1">
    <source>
        <dbReference type="SAM" id="Coils"/>
    </source>
</evidence>
<keyword evidence="3" id="KW-1185">Reference proteome</keyword>
<evidence type="ECO:0000313" key="2">
    <source>
        <dbReference type="EMBL" id="ETO22565.1"/>
    </source>
</evidence>